<dbReference type="Proteomes" id="UP000238563">
    <property type="component" value="Unassembled WGS sequence"/>
</dbReference>
<accession>A0A2S9JKH8</accession>
<evidence type="ECO:0000313" key="2">
    <source>
        <dbReference type="Proteomes" id="UP000238563"/>
    </source>
</evidence>
<dbReference type="InterPro" id="IPR025427">
    <property type="entry name" value="DUF4160"/>
</dbReference>
<evidence type="ECO:0000313" key="1">
    <source>
        <dbReference type="EMBL" id="PRD53587.1"/>
    </source>
</evidence>
<dbReference type="OrthoDB" id="122670at2"/>
<organism evidence="1 2">
    <name type="scientific">Phyllobacterium myrsinacearum</name>
    <dbReference type="NCBI Taxonomy" id="28101"/>
    <lineage>
        <taxon>Bacteria</taxon>
        <taxon>Pseudomonadati</taxon>
        <taxon>Pseudomonadota</taxon>
        <taxon>Alphaproteobacteria</taxon>
        <taxon>Hyphomicrobiales</taxon>
        <taxon>Phyllobacteriaceae</taxon>
        <taxon>Phyllobacterium</taxon>
    </lineage>
</organism>
<name>A0A2S9JKH8_9HYPH</name>
<gene>
    <name evidence="1" type="ORF">C5750_11140</name>
</gene>
<sequence length="63" mass="7452">MFADDHNPPHFHVVTPDYQELIRISDFSTIGGWVPSGTRQTALQWASKNKERLESEWNRLRER</sequence>
<keyword evidence="2" id="KW-1185">Reference proteome</keyword>
<comment type="caution">
    <text evidence="1">The sequence shown here is derived from an EMBL/GenBank/DDBJ whole genome shotgun (WGS) entry which is preliminary data.</text>
</comment>
<dbReference type="EMBL" id="PVBT01000003">
    <property type="protein sequence ID" value="PRD53587.1"/>
    <property type="molecule type" value="Genomic_DNA"/>
</dbReference>
<reference evidence="1 2" key="1">
    <citation type="submission" date="2018-02" db="EMBL/GenBank/DDBJ databases">
        <title>The draft genome of Phyllobacterium myrsinacearum DSM5892.</title>
        <authorList>
            <person name="Li L."/>
            <person name="Liu L."/>
            <person name="Zhang X."/>
            <person name="Wang T."/>
        </authorList>
    </citation>
    <scope>NUCLEOTIDE SEQUENCE [LARGE SCALE GENOMIC DNA]</scope>
    <source>
        <strain evidence="1 2">DSM 5892</strain>
    </source>
</reference>
<dbReference type="Pfam" id="PF13711">
    <property type="entry name" value="DUF4160"/>
    <property type="match status" value="1"/>
</dbReference>
<dbReference type="AlphaFoldDB" id="A0A2S9JKH8"/>
<proteinExistence type="predicted"/>
<protein>
    <submittedName>
        <fullName evidence="1">DUF4160 domain-containing protein</fullName>
    </submittedName>
</protein>